<organism evidence="2 3">
    <name type="scientific">candidate division WWE3 bacterium CG_4_9_14_0_2_um_filter_35_11</name>
    <dbReference type="NCBI Taxonomy" id="1975077"/>
    <lineage>
        <taxon>Bacteria</taxon>
        <taxon>Katanobacteria</taxon>
    </lineage>
</organism>
<dbReference type="Proteomes" id="UP000229756">
    <property type="component" value="Unassembled WGS sequence"/>
</dbReference>
<dbReference type="AlphaFoldDB" id="A0A2M8EKN6"/>
<reference evidence="3" key="1">
    <citation type="submission" date="2017-09" db="EMBL/GenBank/DDBJ databases">
        <title>Depth-based differentiation of microbial function through sediment-hosted aquifers and enrichment of novel symbionts in the deep terrestrial subsurface.</title>
        <authorList>
            <person name="Probst A.J."/>
            <person name="Ladd B."/>
            <person name="Jarett J.K."/>
            <person name="Geller-Mcgrath D.E."/>
            <person name="Sieber C.M.K."/>
            <person name="Emerson J.B."/>
            <person name="Anantharaman K."/>
            <person name="Thomas B.C."/>
            <person name="Malmstrom R."/>
            <person name="Stieglmeier M."/>
            <person name="Klingl A."/>
            <person name="Woyke T."/>
            <person name="Ryan C.M."/>
            <person name="Banfield J.F."/>
        </authorList>
    </citation>
    <scope>NUCLEOTIDE SEQUENCE [LARGE SCALE GENOMIC DNA]</scope>
</reference>
<sequence>MLKRWILIFIPTIIISIIFIYVGAGIGVLIAMGHGNDFTVPLILINLPLFLFYLGGHSFYKYSKKLVASFFWVPIFLISYLFFFSVEHPVLVMFIALIILTALLILIKNKKIKIS</sequence>
<comment type="caution">
    <text evidence="2">The sequence shown here is derived from an EMBL/GenBank/DDBJ whole genome shotgun (WGS) entry which is preliminary data.</text>
</comment>
<feature type="transmembrane region" description="Helical" evidence="1">
    <location>
        <begin position="66"/>
        <end position="84"/>
    </location>
</feature>
<gene>
    <name evidence="2" type="ORF">CO058_04255</name>
</gene>
<dbReference type="EMBL" id="PFSJ01000031">
    <property type="protein sequence ID" value="PJC23289.1"/>
    <property type="molecule type" value="Genomic_DNA"/>
</dbReference>
<accession>A0A2M8EKN6</accession>
<feature type="transmembrane region" description="Helical" evidence="1">
    <location>
        <begin position="7"/>
        <end position="32"/>
    </location>
</feature>
<protein>
    <submittedName>
        <fullName evidence="2">Uncharacterized protein</fullName>
    </submittedName>
</protein>
<keyword evidence="1" id="KW-1133">Transmembrane helix</keyword>
<feature type="transmembrane region" description="Helical" evidence="1">
    <location>
        <begin position="90"/>
        <end position="107"/>
    </location>
</feature>
<feature type="transmembrane region" description="Helical" evidence="1">
    <location>
        <begin position="38"/>
        <end position="54"/>
    </location>
</feature>
<name>A0A2M8EKN6_UNCKA</name>
<evidence type="ECO:0000313" key="2">
    <source>
        <dbReference type="EMBL" id="PJC23289.1"/>
    </source>
</evidence>
<evidence type="ECO:0000313" key="3">
    <source>
        <dbReference type="Proteomes" id="UP000229756"/>
    </source>
</evidence>
<keyword evidence="1" id="KW-0472">Membrane</keyword>
<evidence type="ECO:0000256" key="1">
    <source>
        <dbReference type="SAM" id="Phobius"/>
    </source>
</evidence>
<proteinExistence type="predicted"/>
<keyword evidence="1" id="KW-0812">Transmembrane</keyword>